<feature type="region of interest" description="Disordered" evidence="1">
    <location>
        <begin position="201"/>
        <end position="242"/>
    </location>
</feature>
<evidence type="ECO:0000313" key="4">
    <source>
        <dbReference type="EMBL" id="EID55946.1"/>
    </source>
</evidence>
<protein>
    <recommendedName>
        <fullName evidence="3">LytR/CpsA/Psr regulator C-terminal domain-containing protein</fullName>
    </recommendedName>
</protein>
<dbReference type="HOGENOM" id="CLU_104158_0_0_11"/>
<dbReference type="STRING" id="882086.SacxiDRAFT_3753"/>
<feature type="transmembrane region" description="Helical" evidence="2">
    <location>
        <begin position="26"/>
        <end position="46"/>
    </location>
</feature>
<keyword evidence="5" id="KW-1185">Reference proteome</keyword>
<accession>I0V743</accession>
<evidence type="ECO:0000256" key="2">
    <source>
        <dbReference type="SAM" id="Phobius"/>
    </source>
</evidence>
<name>I0V743_9PSEU</name>
<evidence type="ECO:0000256" key="1">
    <source>
        <dbReference type="SAM" id="MobiDB-lite"/>
    </source>
</evidence>
<dbReference type="InterPro" id="IPR027381">
    <property type="entry name" value="LytR/CpsA/Psr_C"/>
</dbReference>
<organism evidence="4 5">
    <name type="scientific">Saccharomonospora xinjiangensis XJ-54</name>
    <dbReference type="NCBI Taxonomy" id="882086"/>
    <lineage>
        <taxon>Bacteria</taxon>
        <taxon>Bacillati</taxon>
        <taxon>Actinomycetota</taxon>
        <taxon>Actinomycetes</taxon>
        <taxon>Pseudonocardiales</taxon>
        <taxon>Pseudonocardiaceae</taxon>
        <taxon>Saccharomonospora</taxon>
    </lineage>
</organism>
<sequence length="242" mass="25366">MAAGTGGRAGNGAKRTVRPYRKRKPLPALIFIGVLGITAIVVWVNVITTSGDIAEAVSCDPRPTPPEGTTLTPLPYDALVTTPPVPPSEVEVTVLNANNTRGDASITTEALRRLGFTRITEPANDEVYTGKIVASCHGQIRFGPAGERAARTVHLVNPCLELVKDNREDASVDLAIGTNFPDVNPSEAAVEILDTLKSWSDEGAETDEQSAGSSTGSSKGSAKDSGPVIDEALLAKTLPEHC</sequence>
<gene>
    <name evidence="4" type="ORF">SacxiDRAFT_3753</name>
</gene>
<dbReference type="Pfam" id="PF13399">
    <property type="entry name" value="LytR_C"/>
    <property type="match status" value="1"/>
</dbReference>
<evidence type="ECO:0000259" key="3">
    <source>
        <dbReference type="Pfam" id="PF13399"/>
    </source>
</evidence>
<evidence type="ECO:0000313" key="5">
    <source>
        <dbReference type="Proteomes" id="UP000004691"/>
    </source>
</evidence>
<dbReference type="AlphaFoldDB" id="I0V743"/>
<dbReference type="EMBL" id="JH636049">
    <property type="protein sequence ID" value="EID55946.1"/>
    <property type="molecule type" value="Genomic_DNA"/>
</dbReference>
<feature type="compositionally biased region" description="Low complexity" evidence="1">
    <location>
        <begin position="210"/>
        <end position="226"/>
    </location>
</feature>
<proteinExistence type="predicted"/>
<dbReference type="eggNOG" id="ENOG5032WRF">
    <property type="taxonomic scope" value="Bacteria"/>
</dbReference>
<dbReference type="OrthoDB" id="5194885at2"/>
<dbReference type="Proteomes" id="UP000004691">
    <property type="component" value="Unassembled WGS sequence"/>
</dbReference>
<dbReference type="RefSeq" id="WP_006240152.1">
    <property type="nucleotide sequence ID" value="NZ_JH636049.1"/>
</dbReference>
<keyword evidence="2" id="KW-0472">Membrane</keyword>
<reference evidence="4 5" key="1">
    <citation type="submission" date="2012-01" db="EMBL/GenBank/DDBJ databases">
        <title>Improved High-Quality Draft sequence of Saccharomonospora xinjiangensis XJ-54.</title>
        <authorList>
            <consortium name="US DOE Joint Genome Institute"/>
            <person name="Lucas S."/>
            <person name="Han J."/>
            <person name="Lapidus A."/>
            <person name="Cheng J.-F."/>
            <person name="Goodwin L."/>
            <person name="Pitluck S."/>
            <person name="Peters L."/>
            <person name="Mikhailova N."/>
            <person name="Teshima H."/>
            <person name="Detter J.C."/>
            <person name="Han C."/>
            <person name="Tapia R."/>
            <person name="Land M."/>
            <person name="Hauser L."/>
            <person name="Kyrpides N."/>
            <person name="Ivanova N."/>
            <person name="Pagani I."/>
            <person name="Brambilla E.-M."/>
            <person name="Klenk H.-P."/>
            <person name="Woyke T."/>
        </authorList>
    </citation>
    <scope>NUCLEOTIDE SEQUENCE [LARGE SCALE GENOMIC DNA]</scope>
    <source>
        <strain evidence="4 5">XJ-54</strain>
    </source>
</reference>
<keyword evidence="2" id="KW-0812">Transmembrane</keyword>
<dbReference type="NCBIfam" id="NF035953">
    <property type="entry name" value="integrity_Cei"/>
    <property type="match status" value="1"/>
</dbReference>
<feature type="domain" description="LytR/CpsA/Psr regulator C-terminal" evidence="3">
    <location>
        <begin position="89"/>
        <end position="180"/>
    </location>
</feature>
<keyword evidence="2" id="KW-1133">Transmembrane helix</keyword>